<feature type="region of interest" description="Disordered" evidence="1">
    <location>
        <begin position="1079"/>
        <end position="1154"/>
    </location>
</feature>
<feature type="compositionally biased region" description="Polar residues" evidence="1">
    <location>
        <begin position="143"/>
        <end position="168"/>
    </location>
</feature>
<accession>A0A834HPG9</accession>
<feature type="region of interest" description="Disordered" evidence="1">
    <location>
        <begin position="1323"/>
        <end position="1360"/>
    </location>
</feature>
<organism evidence="2 3">
    <name type="scientific">Rhynchophorus ferrugineus</name>
    <name type="common">Red palm weevil</name>
    <name type="synonym">Curculio ferrugineus</name>
    <dbReference type="NCBI Taxonomy" id="354439"/>
    <lineage>
        <taxon>Eukaryota</taxon>
        <taxon>Metazoa</taxon>
        <taxon>Ecdysozoa</taxon>
        <taxon>Arthropoda</taxon>
        <taxon>Hexapoda</taxon>
        <taxon>Insecta</taxon>
        <taxon>Pterygota</taxon>
        <taxon>Neoptera</taxon>
        <taxon>Endopterygota</taxon>
        <taxon>Coleoptera</taxon>
        <taxon>Polyphaga</taxon>
        <taxon>Cucujiformia</taxon>
        <taxon>Curculionidae</taxon>
        <taxon>Dryophthorinae</taxon>
        <taxon>Rhynchophorus</taxon>
    </lineage>
</organism>
<dbReference type="EMBL" id="JAACXV010015546">
    <property type="protein sequence ID" value="KAF7264919.1"/>
    <property type="molecule type" value="Genomic_DNA"/>
</dbReference>
<feature type="region of interest" description="Disordered" evidence="1">
    <location>
        <begin position="131"/>
        <end position="171"/>
    </location>
</feature>
<feature type="compositionally biased region" description="Polar residues" evidence="1">
    <location>
        <begin position="1009"/>
        <end position="1018"/>
    </location>
</feature>
<feature type="region of interest" description="Disordered" evidence="1">
    <location>
        <begin position="706"/>
        <end position="738"/>
    </location>
</feature>
<name>A0A834HPG9_RHYFE</name>
<feature type="region of interest" description="Disordered" evidence="1">
    <location>
        <begin position="531"/>
        <end position="596"/>
    </location>
</feature>
<feature type="compositionally biased region" description="Polar residues" evidence="1">
    <location>
        <begin position="536"/>
        <end position="545"/>
    </location>
</feature>
<evidence type="ECO:0000313" key="3">
    <source>
        <dbReference type="Proteomes" id="UP000625711"/>
    </source>
</evidence>
<dbReference type="Proteomes" id="UP000625711">
    <property type="component" value="Unassembled WGS sequence"/>
</dbReference>
<comment type="caution">
    <text evidence="2">The sequence shown here is derived from an EMBL/GenBank/DDBJ whole genome shotgun (WGS) entry which is preliminary data.</text>
</comment>
<feature type="compositionally biased region" description="Polar residues" evidence="1">
    <location>
        <begin position="961"/>
        <end position="974"/>
    </location>
</feature>
<evidence type="ECO:0000313" key="2">
    <source>
        <dbReference type="EMBL" id="KAF7264919.1"/>
    </source>
</evidence>
<feature type="compositionally biased region" description="Basic and acidic residues" evidence="1">
    <location>
        <begin position="612"/>
        <end position="648"/>
    </location>
</feature>
<feature type="compositionally biased region" description="Polar residues" evidence="1">
    <location>
        <begin position="1140"/>
        <end position="1154"/>
    </location>
</feature>
<feature type="region of interest" description="Disordered" evidence="1">
    <location>
        <begin position="946"/>
        <end position="981"/>
    </location>
</feature>
<feature type="region of interest" description="Disordered" evidence="1">
    <location>
        <begin position="612"/>
        <end position="664"/>
    </location>
</feature>
<reference evidence="2" key="1">
    <citation type="submission" date="2020-08" db="EMBL/GenBank/DDBJ databases">
        <title>Genome sequencing and assembly of the red palm weevil Rhynchophorus ferrugineus.</title>
        <authorList>
            <person name="Dias G.B."/>
            <person name="Bergman C.M."/>
            <person name="Manee M."/>
        </authorList>
    </citation>
    <scope>NUCLEOTIDE SEQUENCE</scope>
    <source>
        <strain evidence="2">AA-2017</strain>
        <tissue evidence="2">Whole larva</tissue>
    </source>
</reference>
<feature type="compositionally biased region" description="Basic residues" evidence="1">
    <location>
        <begin position="1098"/>
        <end position="1115"/>
    </location>
</feature>
<feature type="region of interest" description="Disordered" evidence="1">
    <location>
        <begin position="1202"/>
        <end position="1236"/>
    </location>
</feature>
<keyword evidence="3" id="KW-1185">Reference proteome</keyword>
<dbReference type="OrthoDB" id="6287635at2759"/>
<sequence>MEYEKHIKRLVLGYLKNECKSSYKVFLKYNFHNCNKHIATRVAGQTLEDILRIYSRIQEIIQGRLEDTDYYRNNKPDFSSPLHLADQLLFLLENSKGFTPASTPCPRSPGDSSVVESLIEHEDPIDRTSDIETTPEHLLPGNIASSTEEGNQTIWQKSRTPVSKTSHVNKLPTPDKEVISEVMSQKLLENRTFQKKLANTINTVLQSPEIATGSDKIEADKNNVNPELNETVKSVIKRTENDPIFDEMLEELLGTTVGDTISKAITLSTAPPTSSYNTVSYDSSQNKNILTLPENSGGNAPINDMSVKNNESQDNFNILTQTSTPKASVADPSPCQDQIIPSISTSQAQSFINTTANSVYVLTQPQQSQQLYVFNQPYVTIPQTQPTLIQVGQPCAKPVIMPAKPYKEQEIMSMPTIFINERNEITTPSADTNTLAATPLKVNEVCNVQEYLTLYGSTDQSPIVKMPKRTRRSKPLKISPMPTVRVEFCARDVPEAAVDPPPLPSTSKADVLPKPVVCTELPNLNESIIEIPPPQTVNDTTSQCQKDVPVTPPPVATTSRRNTPKSSSHVRNLTFPSPLKRTPTDRTRIVTFPSTINKKQATKDLFKEKARNEMAEDNKKENESKQLNEELSKTDAKGKKATDKDRLKTPKKQNKPKVSSWDKGSCWDANLRKMVTINEPIIEEECSPTPIKRIKLHNNANYVSEKNNSEDMLKTPNNKSKLRRKSLNKSVDKTPKEVKPDALVQQTVVEKHVKNDTKVLSPSKLNANKRNLLTTDLDNITPDNPKDTVQYPVSSRKKRNINQLLESPTKDFSIPPTPGGTPGKLDTMTPFTPMLKANLKDFAAGDNIFSIDTPNFPITPGFSIVSHTNDYYIPKANETDKVTEAIVVLEEKKSSVRSTDTDMDEEYDCGTVVYGGRDVLENFNKSRVGKKNLELLDKKTITWDLNSDKDETSENGDESNDVTSAVQSSQQPKQIKTILPKKSRTIGKHMDVLKSQLLPEVINDNSEIELSNQSSVKDSNTKSTEKQETGQYNQTTEVIRSAISNVKFDTTSTLMLSGYSMKKQLEQKKERIIQKEKYAFRNTPGRANNKSRALARTSKVKKASPKKTGKVTQKKAGKELVGKNHSTKCSASDTKRNSNENEPTDVSEQFNEPFSQDEFFKKSGTNLHRKNKDADNSSSDQVATLDIEENCRKYDDELSEINSLEHKKDVPGKDSHKSLGDNPQNSDDNDERFESESDLSFDTYYSCSEYAVYIYDEQRAPERKLEDYGLGNLPKSLRMTVPCSDGKDVNIVCSISPFETLLDIKSSFETDVDAAIKNSEQLSDCENTDDTEDSKKSRKRKRRSDSCGSNSSGKKSNVKCLLNPNNIENLLTKLHGPS</sequence>
<feature type="region of interest" description="Disordered" evidence="1">
    <location>
        <begin position="1009"/>
        <end position="1033"/>
    </location>
</feature>
<feature type="compositionally biased region" description="Polar residues" evidence="1">
    <location>
        <begin position="559"/>
        <end position="575"/>
    </location>
</feature>
<feature type="compositionally biased region" description="Basic and acidic residues" evidence="1">
    <location>
        <begin position="1203"/>
        <end position="1219"/>
    </location>
</feature>
<feature type="compositionally biased region" description="Low complexity" evidence="1">
    <location>
        <begin position="1346"/>
        <end position="1360"/>
    </location>
</feature>
<feature type="compositionally biased region" description="Basic and acidic residues" evidence="1">
    <location>
        <begin position="1019"/>
        <end position="1028"/>
    </location>
</feature>
<proteinExistence type="predicted"/>
<evidence type="ECO:0000256" key="1">
    <source>
        <dbReference type="SAM" id="MobiDB-lite"/>
    </source>
</evidence>
<gene>
    <name evidence="2" type="ORF">GWI33_021925</name>
</gene>
<protein>
    <submittedName>
        <fullName evidence="2">Uncharacterized protein</fullName>
    </submittedName>
</protein>
<feature type="compositionally biased region" description="Acidic residues" evidence="1">
    <location>
        <begin position="1227"/>
        <end position="1236"/>
    </location>
</feature>